<feature type="domain" description="STAS" evidence="2">
    <location>
        <begin position="3"/>
        <end position="111"/>
    </location>
</feature>
<evidence type="ECO:0000313" key="4">
    <source>
        <dbReference type="Proteomes" id="UP001139971"/>
    </source>
</evidence>
<evidence type="ECO:0000259" key="2">
    <source>
        <dbReference type="PROSITE" id="PS50801"/>
    </source>
</evidence>
<dbReference type="GO" id="GO:0043856">
    <property type="term" value="F:anti-sigma factor antagonist activity"/>
    <property type="evidence" value="ECO:0007669"/>
    <property type="project" value="TreeGrafter"/>
</dbReference>
<reference evidence="3" key="1">
    <citation type="submission" date="2023-02" db="EMBL/GenBank/DDBJ databases">
        <title>Tahibacter soli sp. nov. isolated from soil.</title>
        <authorList>
            <person name="Baek J.H."/>
            <person name="Lee J.K."/>
            <person name="Choi D.G."/>
            <person name="Jeon C.O."/>
        </authorList>
    </citation>
    <scope>NUCLEOTIDE SEQUENCE</scope>
    <source>
        <strain evidence="3">BL</strain>
    </source>
</reference>
<dbReference type="EMBL" id="JAOVZO020000017">
    <property type="protein sequence ID" value="MDC8013478.1"/>
    <property type="molecule type" value="Genomic_DNA"/>
</dbReference>
<feature type="compositionally biased region" description="Gly residues" evidence="1">
    <location>
        <begin position="171"/>
        <end position="180"/>
    </location>
</feature>
<dbReference type="Gene3D" id="3.30.750.24">
    <property type="entry name" value="STAS domain"/>
    <property type="match status" value="1"/>
</dbReference>
<organism evidence="3 4">
    <name type="scientific">Tahibacter soli</name>
    <dbReference type="NCBI Taxonomy" id="2983605"/>
    <lineage>
        <taxon>Bacteria</taxon>
        <taxon>Pseudomonadati</taxon>
        <taxon>Pseudomonadota</taxon>
        <taxon>Gammaproteobacteria</taxon>
        <taxon>Lysobacterales</taxon>
        <taxon>Rhodanobacteraceae</taxon>
        <taxon>Tahibacter</taxon>
    </lineage>
</organism>
<dbReference type="AlphaFoldDB" id="A0A9X3YMJ8"/>
<dbReference type="PROSITE" id="PS50801">
    <property type="entry name" value="STAS"/>
    <property type="match status" value="1"/>
</dbReference>
<dbReference type="CDD" id="cd07043">
    <property type="entry name" value="STAS_anti-anti-sigma_factors"/>
    <property type="match status" value="1"/>
</dbReference>
<comment type="caution">
    <text evidence="3">The sequence shown here is derived from an EMBL/GenBank/DDBJ whole genome shotgun (WGS) entry which is preliminary data.</text>
</comment>
<evidence type="ECO:0000256" key="1">
    <source>
        <dbReference type="SAM" id="MobiDB-lite"/>
    </source>
</evidence>
<gene>
    <name evidence="3" type="ORF">OD750_013110</name>
</gene>
<dbReference type="Pfam" id="PF13466">
    <property type="entry name" value="STAS_2"/>
    <property type="match status" value="1"/>
</dbReference>
<protein>
    <submittedName>
        <fullName evidence="3">STAS domain-containing protein</fullName>
    </submittedName>
</protein>
<sequence length="180" mass="18545">MALEVKIDEQGEVRIVAVAGRLDADGAVDLELALQELEAAGARHYVVDGGGLIYASNAGLRVLIGLADRMRGKGSVRLAAIPLALREAFAQTDVAQRMKAYPDRRAALAEHPAARGEADPLLSAASKLMGAAPDKSEGGAASSELSQAAARLLGTGDAKPSRKRTPAPASRGGGSDPKKR</sequence>
<accession>A0A9X3YMJ8</accession>
<dbReference type="PANTHER" id="PTHR33495">
    <property type="entry name" value="ANTI-SIGMA FACTOR ANTAGONIST TM_1081-RELATED-RELATED"/>
    <property type="match status" value="1"/>
</dbReference>
<dbReference type="InterPro" id="IPR036513">
    <property type="entry name" value="STAS_dom_sf"/>
</dbReference>
<keyword evidence="4" id="KW-1185">Reference proteome</keyword>
<proteinExistence type="predicted"/>
<dbReference type="PANTHER" id="PTHR33495:SF2">
    <property type="entry name" value="ANTI-SIGMA FACTOR ANTAGONIST TM_1081-RELATED"/>
    <property type="match status" value="1"/>
</dbReference>
<dbReference type="InterPro" id="IPR058548">
    <property type="entry name" value="MlaB-like_STAS"/>
</dbReference>
<dbReference type="InterPro" id="IPR002645">
    <property type="entry name" value="STAS_dom"/>
</dbReference>
<dbReference type="SUPFAM" id="SSF52091">
    <property type="entry name" value="SpoIIaa-like"/>
    <property type="match status" value="1"/>
</dbReference>
<dbReference type="RefSeq" id="WP_263545685.1">
    <property type="nucleotide sequence ID" value="NZ_JAOVZO020000017.1"/>
</dbReference>
<feature type="region of interest" description="Disordered" evidence="1">
    <location>
        <begin position="129"/>
        <end position="180"/>
    </location>
</feature>
<dbReference type="Proteomes" id="UP001139971">
    <property type="component" value="Unassembled WGS sequence"/>
</dbReference>
<evidence type="ECO:0000313" key="3">
    <source>
        <dbReference type="EMBL" id="MDC8013478.1"/>
    </source>
</evidence>
<name>A0A9X3YMJ8_9GAMM</name>